<evidence type="ECO:0000256" key="1">
    <source>
        <dbReference type="ARBA" id="ARBA00004651"/>
    </source>
</evidence>
<reference evidence="12 13" key="1">
    <citation type="submission" date="2019-02" db="EMBL/GenBank/DDBJ databases">
        <title>Deep-cultivation of Planctomycetes and their phenomic and genomic characterization uncovers novel biology.</title>
        <authorList>
            <person name="Wiegand S."/>
            <person name="Jogler M."/>
            <person name="Boedeker C."/>
            <person name="Pinto D."/>
            <person name="Vollmers J."/>
            <person name="Rivas-Marin E."/>
            <person name="Kohn T."/>
            <person name="Peeters S.H."/>
            <person name="Heuer A."/>
            <person name="Rast P."/>
            <person name="Oberbeckmann S."/>
            <person name="Bunk B."/>
            <person name="Jeske O."/>
            <person name="Meyerdierks A."/>
            <person name="Storesund J.E."/>
            <person name="Kallscheuer N."/>
            <person name="Luecker S."/>
            <person name="Lage O.M."/>
            <person name="Pohl T."/>
            <person name="Merkel B.J."/>
            <person name="Hornburger P."/>
            <person name="Mueller R.-W."/>
            <person name="Bruemmer F."/>
            <person name="Labrenz M."/>
            <person name="Spormann A.M."/>
            <person name="Op den Camp H."/>
            <person name="Overmann J."/>
            <person name="Amann R."/>
            <person name="Jetten M.S.M."/>
            <person name="Mascher T."/>
            <person name="Medema M.H."/>
            <person name="Devos D.P."/>
            <person name="Kaster A.-K."/>
            <person name="Ovreas L."/>
            <person name="Rohde M."/>
            <person name="Galperin M.Y."/>
            <person name="Jogler C."/>
        </authorList>
    </citation>
    <scope>NUCLEOTIDE SEQUENCE [LARGE SCALE GENOMIC DNA]</scope>
    <source>
        <strain evidence="12 13">Poly30</strain>
    </source>
</reference>
<protein>
    <submittedName>
        <fullName evidence="12">Multidrug resistance ABC transporter ATP-binding and permease protein</fullName>
    </submittedName>
</protein>
<dbReference type="PANTHER" id="PTHR43394:SF1">
    <property type="entry name" value="ATP-BINDING CASSETTE SUB-FAMILY B MEMBER 10, MITOCHONDRIAL"/>
    <property type="match status" value="1"/>
</dbReference>
<dbReference type="RefSeq" id="WP_145196211.1">
    <property type="nucleotide sequence ID" value="NZ_CP036434.1"/>
</dbReference>
<evidence type="ECO:0000256" key="7">
    <source>
        <dbReference type="ARBA" id="ARBA00022989"/>
    </source>
</evidence>
<feature type="transmembrane region" description="Helical" evidence="9">
    <location>
        <begin position="174"/>
        <end position="192"/>
    </location>
</feature>
<dbReference type="Gene3D" id="3.40.50.300">
    <property type="entry name" value="P-loop containing nucleotide triphosphate hydrolases"/>
    <property type="match status" value="1"/>
</dbReference>
<dbReference type="PANTHER" id="PTHR43394">
    <property type="entry name" value="ATP-DEPENDENT PERMEASE MDL1, MITOCHONDRIAL"/>
    <property type="match status" value="1"/>
</dbReference>
<dbReference type="EMBL" id="CP036434">
    <property type="protein sequence ID" value="QDV06221.1"/>
    <property type="molecule type" value="Genomic_DNA"/>
</dbReference>
<feature type="domain" description="ABC transporter" evidence="10">
    <location>
        <begin position="349"/>
        <end position="583"/>
    </location>
</feature>
<dbReference type="InterPro" id="IPR036640">
    <property type="entry name" value="ABC1_TM_sf"/>
</dbReference>
<evidence type="ECO:0000256" key="9">
    <source>
        <dbReference type="SAM" id="Phobius"/>
    </source>
</evidence>
<dbReference type="PROSITE" id="PS50929">
    <property type="entry name" value="ABC_TM1F"/>
    <property type="match status" value="1"/>
</dbReference>
<keyword evidence="6 12" id="KW-0067">ATP-binding</keyword>
<keyword evidence="4 9" id="KW-0812">Transmembrane</keyword>
<dbReference type="GO" id="GO:0016887">
    <property type="term" value="F:ATP hydrolysis activity"/>
    <property type="evidence" value="ECO:0007669"/>
    <property type="project" value="InterPro"/>
</dbReference>
<dbReference type="Pfam" id="PF00005">
    <property type="entry name" value="ABC_tran"/>
    <property type="match status" value="1"/>
</dbReference>
<dbReference type="InterPro" id="IPR003593">
    <property type="entry name" value="AAA+_ATPase"/>
</dbReference>
<dbReference type="GO" id="GO:0015421">
    <property type="term" value="F:ABC-type oligopeptide transporter activity"/>
    <property type="evidence" value="ECO:0007669"/>
    <property type="project" value="TreeGrafter"/>
</dbReference>
<accession>A0A518EQ68</accession>
<dbReference type="GO" id="GO:0005886">
    <property type="term" value="C:plasma membrane"/>
    <property type="evidence" value="ECO:0007669"/>
    <property type="project" value="UniProtKB-SubCell"/>
</dbReference>
<keyword evidence="8 9" id="KW-0472">Membrane</keyword>
<dbReference type="FunFam" id="3.40.50.300:FF:000221">
    <property type="entry name" value="Multidrug ABC transporter ATP-binding protein"/>
    <property type="match status" value="1"/>
</dbReference>
<dbReference type="InterPro" id="IPR011527">
    <property type="entry name" value="ABC1_TM_dom"/>
</dbReference>
<keyword evidence="13" id="KW-1185">Reference proteome</keyword>
<feature type="transmembrane region" description="Helical" evidence="9">
    <location>
        <begin position="255"/>
        <end position="272"/>
    </location>
</feature>
<feature type="domain" description="ABC transmembrane type-1" evidence="11">
    <location>
        <begin position="33"/>
        <end position="315"/>
    </location>
</feature>
<organism evidence="12 13">
    <name type="scientific">Saltatorellus ferox</name>
    <dbReference type="NCBI Taxonomy" id="2528018"/>
    <lineage>
        <taxon>Bacteria</taxon>
        <taxon>Pseudomonadati</taxon>
        <taxon>Planctomycetota</taxon>
        <taxon>Planctomycetia</taxon>
        <taxon>Planctomycetia incertae sedis</taxon>
        <taxon>Saltatorellus</taxon>
    </lineage>
</organism>
<gene>
    <name evidence="12" type="primary">lmrA</name>
    <name evidence="12" type="ORF">Poly30_17280</name>
</gene>
<feature type="transmembrane region" description="Helical" evidence="9">
    <location>
        <begin position="292"/>
        <end position="313"/>
    </location>
</feature>
<evidence type="ECO:0000256" key="4">
    <source>
        <dbReference type="ARBA" id="ARBA00022692"/>
    </source>
</evidence>
<sequence>MSEESPPPPSTEEATVSFGRLYGLARPHLTLILTATGLMLVMSLIGLAVPKLAGDVVDTALESATRSELRSVVAFLIGLFALMGFLGFIEFYLLGLAGARLLRDLRRSLFERLVGLSPGFFDQRRVGELLSRLGSDLTVVQASITEQIPSGIQALLRFVGTLIVLFVLQTRLTLVALLIVPPVVIIALVVGIRLEKLSKKERDATADTSSLAEESLAGIRTVQASGAEPRTLQRYGDRLADLLGVQVRNARLQSAFAGVMTFAGFTSFALVLGYGGELMLDKKLTAGELTSFLLYTFSIAMTVGQLGSLYAGYKRLKGASARLFELLDTKSSVVDPEGAEPFTATSGAISIDSVVFEYEEGARALDGVSIEVEPGSMIALVGPSGSGKSTLLSLLLRFYDPTSGEVRVDGRELRTIRIEDLRRAMGLVPQEVFLFSGTVADNLRLGRPDASDSEVEDALKAAGALDFVRALAEGIETEVGERGMRLSGGQRQRLAIARAFLEDPTILLLDEATSSLDPDSEALVQEALQRLFDGRTTIVIAHRLATARRADRIYVLDGGAVTASGTHSELIEASELYRRYWTLQSLGALEGESGASE</sequence>
<name>A0A518EQ68_9BACT</name>
<dbReference type="InterPro" id="IPR039421">
    <property type="entry name" value="Type_1_exporter"/>
</dbReference>
<dbReference type="PROSITE" id="PS50893">
    <property type="entry name" value="ABC_TRANSPORTER_2"/>
    <property type="match status" value="1"/>
</dbReference>
<evidence type="ECO:0000259" key="11">
    <source>
        <dbReference type="PROSITE" id="PS50929"/>
    </source>
</evidence>
<dbReference type="PROSITE" id="PS00211">
    <property type="entry name" value="ABC_TRANSPORTER_1"/>
    <property type="match status" value="1"/>
</dbReference>
<dbReference type="Pfam" id="PF00664">
    <property type="entry name" value="ABC_membrane"/>
    <property type="match status" value="1"/>
</dbReference>
<proteinExistence type="predicted"/>
<dbReference type="SMART" id="SM00382">
    <property type="entry name" value="AAA"/>
    <property type="match status" value="1"/>
</dbReference>
<evidence type="ECO:0000313" key="13">
    <source>
        <dbReference type="Proteomes" id="UP000320390"/>
    </source>
</evidence>
<dbReference type="SUPFAM" id="SSF52540">
    <property type="entry name" value="P-loop containing nucleoside triphosphate hydrolases"/>
    <property type="match status" value="1"/>
</dbReference>
<evidence type="ECO:0000259" key="10">
    <source>
        <dbReference type="PROSITE" id="PS50893"/>
    </source>
</evidence>
<evidence type="ECO:0000256" key="6">
    <source>
        <dbReference type="ARBA" id="ARBA00022840"/>
    </source>
</evidence>
<dbReference type="InterPro" id="IPR027417">
    <property type="entry name" value="P-loop_NTPase"/>
</dbReference>
<evidence type="ECO:0000256" key="5">
    <source>
        <dbReference type="ARBA" id="ARBA00022741"/>
    </source>
</evidence>
<dbReference type="Gene3D" id="1.20.1560.10">
    <property type="entry name" value="ABC transporter type 1, transmembrane domain"/>
    <property type="match status" value="1"/>
</dbReference>
<dbReference type="InterPro" id="IPR003439">
    <property type="entry name" value="ABC_transporter-like_ATP-bd"/>
</dbReference>
<evidence type="ECO:0000256" key="8">
    <source>
        <dbReference type="ARBA" id="ARBA00023136"/>
    </source>
</evidence>
<keyword evidence="5" id="KW-0547">Nucleotide-binding</keyword>
<dbReference type="GO" id="GO:0005524">
    <property type="term" value="F:ATP binding"/>
    <property type="evidence" value="ECO:0007669"/>
    <property type="project" value="UniProtKB-KW"/>
</dbReference>
<comment type="subcellular location">
    <subcellularLocation>
        <location evidence="1">Cell membrane</location>
        <topology evidence="1">Multi-pass membrane protein</topology>
    </subcellularLocation>
</comment>
<evidence type="ECO:0000256" key="3">
    <source>
        <dbReference type="ARBA" id="ARBA00022475"/>
    </source>
</evidence>
<feature type="transmembrane region" description="Helical" evidence="9">
    <location>
        <begin position="69"/>
        <end position="102"/>
    </location>
</feature>
<dbReference type="SUPFAM" id="SSF90123">
    <property type="entry name" value="ABC transporter transmembrane region"/>
    <property type="match status" value="1"/>
</dbReference>
<dbReference type="Proteomes" id="UP000320390">
    <property type="component" value="Chromosome"/>
</dbReference>
<evidence type="ECO:0000313" key="12">
    <source>
        <dbReference type="EMBL" id="QDV06221.1"/>
    </source>
</evidence>
<dbReference type="AlphaFoldDB" id="A0A518EQ68"/>
<keyword evidence="3" id="KW-1003">Cell membrane</keyword>
<keyword evidence="2" id="KW-0813">Transport</keyword>
<dbReference type="OrthoDB" id="9762778at2"/>
<dbReference type="InterPro" id="IPR017871">
    <property type="entry name" value="ABC_transporter-like_CS"/>
</dbReference>
<keyword evidence="7 9" id="KW-1133">Transmembrane helix</keyword>
<feature type="transmembrane region" description="Helical" evidence="9">
    <location>
        <begin position="29"/>
        <end position="49"/>
    </location>
</feature>
<evidence type="ECO:0000256" key="2">
    <source>
        <dbReference type="ARBA" id="ARBA00022448"/>
    </source>
</evidence>